<reference evidence="1 2" key="1">
    <citation type="journal article" date="2012" name="PLoS Pathog.">
        <title>Diverse lifestyles and strategies of plant pathogenesis encoded in the genomes of eighteen Dothideomycetes fungi.</title>
        <authorList>
            <person name="Ohm R.A."/>
            <person name="Feau N."/>
            <person name="Henrissat B."/>
            <person name="Schoch C.L."/>
            <person name="Horwitz B.A."/>
            <person name="Barry K.W."/>
            <person name="Condon B.J."/>
            <person name="Copeland A.C."/>
            <person name="Dhillon B."/>
            <person name="Glaser F."/>
            <person name="Hesse C.N."/>
            <person name="Kosti I."/>
            <person name="LaButti K."/>
            <person name="Lindquist E.A."/>
            <person name="Lucas S."/>
            <person name="Salamov A.A."/>
            <person name="Bradshaw R.E."/>
            <person name="Ciuffetti L."/>
            <person name="Hamelin R.C."/>
            <person name="Kema G.H.J."/>
            <person name="Lawrence C."/>
            <person name="Scott J.A."/>
            <person name="Spatafora J.W."/>
            <person name="Turgeon B.G."/>
            <person name="de Wit P.J.G.M."/>
            <person name="Zhong S."/>
            <person name="Goodwin S.B."/>
            <person name="Grigoriev I.V."/>
        </authorList>
    </citation>
    <scope>NUCLEOTIDE SEQUENCE [LARGE SCALE GENOMIC DNA]</scope>
    <source>
        <strain evidence="2">C5 / ATCC 48332 / race O</strain>
    </source>
</reference>
<feature type="non-terminal residue" evidence="1">
    <location>
        <position position="1"/>
    </location>
</feature>
<dbReference type="Proteomes" id="UP000016936">
    <property type="component" value="Unassembled WGS sequence"/>
</dbReference>
<dbReference type="HOGENOM" id="CLU_2391848_0_0_1"/>
<reference evidence="2" key="2">
    <citation type="journal article" date="2013" name="PLoS Genet.">
        <title>Comparative genome structure, secondary metabolite, and effector coding capacity across Cochliobolus pathogens.</title>
        <authorList>
            <person name="Condon B.J."/>
            <person name="Leng Y."/>
            <person name="Wu D."/>
            <person name="Bushley K.E."/>
            <person name="Ohm R.A."/>
            <person name="Otillar R."/>
            <person name="Martin J."/>
            <person name="Schackwitz W."/>
            <person name="Grimwood J."/>
            <person name="MohdZainudin N."/>
            <person name="Xue C."/>
            <person name="Wang R."/>
            <person name="Manning V.A."/>
            <person name="Dhillon B."/>
            <person name="Tu Z.J."/>
            <person name="Steffenson B.J."/>
            <person name="Salamov A."/>
            <person name="Sun H."/>
            <person name="Lowry S."/>
            <person name="LaButti K."/>
            <person name="Han J."/>
            <person name="Copeland A."/>
            <person name="Lindquist E."/>
            <person name="Barry K."/>
            <person name="Schmutz J."/>
            <person name="Baker S.E."/>
            <person name="Ciuffetti L.M."/>
            <person name="Grigoriev I.V."/>
            <person name="Zhong S."/>
            <person name="Turgeon B.G."/>
        </authorList>
    </citation>
    <scope>NUCLEOTIDE SEQUENCE [LARGE SCALE GENOMIC DNA]</scope>
    <source>
        <strain evidence="2">C5 / ATCC 48332 / race O</strain>
    </source>
</reference>
<dbReference type="AlphaFoldDB" id="M2UAF7"/>
<evidence type="ECO:0000313" key="1">
    <source>
        <dbReference type="EMBL" id="EMD90706.1"/>
    </source>
</evidence>
<evidence type="ECO:0000313" key="2">
    <source>
        <dbReference type="Proteomes" id="UP000016936"/>
    </source>
</evidence>
<dbReference type="EMBL" id="KB445578">
    <property type="protein sequence ID" value="EMD90706.1"/>
    <property type="molecule type" value="Genomic_DNA"/>
</dbReference>
<keyword evidence="2" id="KW-1185">Reference proteome</keyword>
<organism evidence="1 2">
    <name type="scientific">Cochliobolus heterostrophus (strain C5 / ATCC 48332 / race O)</name>
    <name type="common">Southern corn leaf blight fungus</name>
    <name type="synonym">Bipolaris maydis</name>
    <dbReference type="NCBI Taxonomy" id="701091"/>
    <lineage>
        <taxon>Eukaryota</taxon>
        <taxon>Fungi</taxon>
        <taxon>Dikarya</taxon>
        <taxon>Ascomycota</taxon>
        <taxon>Pezizomycotina</taxon>
        <taxon>Dothideomycetes</taxon>
        <taxon>Pleosporomycetidae</taxon>
        <taxon>Pleosporales</taxon>
        <taxon>Pleosporineae</taxon>
        <taxon>Pleosporaceae</taxon>
        <taxon>Bipolaris</taxon>
    </lineage>
</organism>
<protein>
    <submittedName>
        <fullName evidence="1">Uncharacterized protein</fullName>
    </submittedName>
</protein>
<sequence>ICTRKTNMLSLPTTCLESMTCNPTMSANPSAHPVCNAQNKRCVCLPRFSYCLPTLSHKGIHSPLPSHPTKRFSMFRTWHETPNETSDSTNTTQL</sequence>
<dbReference type="OMA" id="TTCLESM"/>
<dbReference type="OrthoDB" id="10316531at2759"/>
<gene>
    <name evidence="1" type="ORF">COCHEDRAFT_1105948</name>
</gene>
<name>M2UAF7_COCH5</name>
<proteinExistence type="predicted"/>
<accession>M2UAF7</accession>